<sequence length="435" mass="47290">MNLLYVNDRFGEYPPSLYASTRDTLPAFEPLQGEVRVDVAVVGGGYTGLSSALHLAREGFRVALVEAHRVGFGASGRNGGQMGSGQRQEVDWLEKQLGRDRARLLWDLAEDAKATVRGLAGEIGLPIRDGVAHACRTPGEVDHARHMAEHLATHYGYDRVQPLDRDQMVRLLGSETYIGGDLDQGAGHLHPLNFSLGLARLAHEAGVVIHERSPVSRIDHGGATGTSVVHCEAGRLICDHVVLATNAYLGGLDQQVAARIMPINNYIVATEPLGERFPEILPDRPAVADTKFVVNYWRMDEERRLIFGGGETLSYRFPSDIAAMVRPHLLSVYPQLEGVRLTHAWGGTLAITMNRMPYFDRPAPNCLSACGYSGHGVAMATLAGKLVAKAIAGQGQGFDTMAGVPTHKFPGGTLLRWPMLVAAMSWYGLRDRLGF</sequence>
<dbReference type="GO" id="GO:0005737">
    <property type="term" value="C:cytoplasm"/>
    <property type="evidence" value="ECO:0007669"/>
    <property type="project" value="TreeGrafter"/>
</dbReference>
<dbReference type="PANTHER" id="PTHR13847">
    <property type="entry name" value="SARCOSINE DEHYDROGENASE-RELATED"/>
    <property type="match status" value="1"/>
</dbReference>
<feature type="domain" description="FAD dependent oxidoreductase" evidence="2">
    <location>
        <begin position="38"/>
        <end position="389"/>
    </location>
</feature>
<name>A0A934VYC9_9RHOB</name>
<keyword evidence="4" id="KW-1185">Reference proteome</keyword>
<dbReference type="Gene3D" id="3.50.50.60">
    <property type="entry name" value="FAD/NAD(P)-binding domain"/>
    <property type="match status" value="1"/>
</dbReference>
<dbReference type="SUPFAM" id="SSF51905">
    <property type="entry name" value="FAD/NAD(P)-binding domain"/>
    <property type="match status" value="1"/>
</dbReference>
<protein>
    <submittedName>
        <fullName evidence="3">FAD-binding oxidoreductase</fullName>
    </submittedName>
</protein>
<comment type="caution">
    <text evidence="3">The sequence shown here is derived from an EMBL/GenBank/DDBJ whole genome shotgun (WGS) entry which is preliminary data.</text>
</comment>
<dbReference type="InterPro" id="IPR006076">
    <property type="entry name" value="FAD-dep_OxRdtase"/>
</dbReference>
<dbReference type="Proteomes" id="UP000640485">
    <property type="component" value="Unassembled WGS sequence"/>
</dbReference>
<dbReference type="GO" id="GO:0016491">
    <property type="term" value="F:oxidoreductase activity"/>
    <property type="evidence" value="ECO:0007669"/>
    <property type="project" value="UniProtKB-KW"/>
</dbReference>
<accession>A0A934VYC9</accession>
<evidence type="ECO:0000259" key="2">
    <source>
        <dbReference type="Pfam" id="PF01266"/>
    </source>
</evidence>
<reference evidence="3" key="1">
    <citation type="submission" date="2021-01" db="EMBL/GenBank/DDBJ databases">
        <title>Paracoccus amoyensis sp. nov., isolated from the surface seawater along the coast of Xiamen Island, China.</title>
        <authorList>
            <person name="Lyu L."/>
        </authorList>
    </citation>
    <scope>NUCLEOTIDE SEQUENCE</scope>
    <source>
        <strain evidence="3">MJ17</strain>
    </source>
</reference>
<dbReference type="RefSeq" id="WP_200685242.1">
    <property type="nucleotide sequence ID" value="NZ_JAEPRQ010000002.1"/>
</dbReference>
<organism evidence="3 4">
    <name type="scientific">Paracoccus caeni</name>
    <dbReference type="NCBI Taxonomy" id="657651"/>
    <lineage>
        <taxon>Bacteria</taxon>
        <taxon>Pseudomonadati</taxon>
        <taxon>Pseudomonadota</taxon>
        <taxon>Alphaproteobacteria</taxon>
        <taxon>Rhodobacterales</taxon>
        <taxon>Paracoccaceae</taxon>
        <taxon>Paracoccus</taxon>
    </lineage>
</organism>
<dbReference type="EMBL" id="JAEPRQ010000002">
    <property type="protein sequence ID" value="MBK4215867.1"/>
    <property type="molecule type" value="Genomic_DNA"/>
</dbReference>
<dbReference type="Gene3D" id="3.30.9.10">
    <property type="entry name" value="D-Amino Acid Oxidase, subunit A, domain 2"/>
    <property type="match status" value="1"/>
</dbReference>
<dbReference type="InterPro" id="IPR036188">
    <property type="entry name" value="FAD/NAD-bd_sf"/>
</dbReference>
<dbReference type="PANTHER" id="PTHR13847:SF281">
    <property type="entry name" value="FAD DEPENDENT OXIDOREDUCTASE DOMAIN-CONTAINING PROTEIN"/>
    <property type="match status" value="1"/>
</dbReference>
<dbReference type="Pfam" id="PF01266">
    <property type="entry name" value="DAO"/>
    <property type="match status" value="1"/>
</dbReference>
<keyword evidence="1" id="KW-0560">Oxidoreductase</keyword>
<evidence type="ECO:0000256" key="1">
    <source>
        <dbReference type="ARBA" id="ARBA00023002"/>
    </source>
</evidence>
<dbReference type="AlphaFoldDB" id="A0A934VYC9"/>
<evidence type="ECO:0000313" key="4">
    <source>
        <dbReference type="Proteomes" id="UP000640485"/>
    </source>
</evidence>
<proteinExistence type="predicted"/>
<evidence type="ECO:0000313" key="3">
    <source>
        <dbReference type="EMBL" id="MBK4215867.1"/>
    </source>
</evidence>
<gene>
    <name evidence="3" type="ORF">JJJ17_08015</name>
</gene>